<reference evidence="3" key="1">
    <citation type="submission" date="2023-10" db="EMBL/GenBank/DDBJ databases">
        <authorList>
            <person name="Chen Y."/>
            <person name="Shah S."/>
            <person name="Dougan E. K."/>
            <person name="Thang M."/>
            <person name="Chan C."/>
        </authorList>
    </citation>
    <scope>NUCLEOTIDE SEQUENCE [LARGE SCALE GENOMIC DNA]</scope>
</reference>
<sequence>MGAKSDGAPPPLTQHRVRRCTCQQMQRLLQAEGGWRGLREPVVFDAPALHGQPFASREEILSPGFRKDFPTVTVLSDALAAQFGPDWLVEGQTFQRAVCEHCFTQVDGASAEAGPLRELYDALPEWMRCPMVVVSTGPGGSGVAFHKHSSAWLALVEGRKHWWLYPPGGPPSMEAYRAVALCPAARLAEAVEGLRPADRPVQITQRPGEAVFVPALWWHATYDTGPTLGIGAQFHVLDLDDFPSAVREHPSSAFVLYHYGCERSTSRSRSALPHSSRIGAAADTARASEFLLQHEPGSRERGAKGEVMAGQAVHESSSVRGQPGGVTK</sequence>
<dbReference type="SMART" id="SM00558">
    <property type="entry name" value="JmjC"/>
    <property type="match status" value="1"/>
</dbReference>
<dbReference type="PANTHER" id="PTHR12480">
    <property type="entry name" value="ARGININE DEMETHYLASE AND LYSYL-HYDROXYLASE JMJD"/>
    <property type="match status" value="1"/>
</dbReference>
<organism evidence="3 4">
    <name type="scientific">Prorocentrum cordatum</name>
    <dbReference type="NCBI Taxonomy" id="2364126"/>
    <lineage>
        <taxon>Eukaryota</taxon>
        <taxon>Sar</taxon>
        <taxon>Alveolata</taxon>
        <taxon>Dinophyceae</taxon>
        <taxon>Prorocentrales</taxon>
        <taxon>Prorocentraceae</taxon>
        <taxon>Prorocentrum</taxon>
    </lineage>
</organism>
<dbReference type="SUPFAM" id="SSF51197">
    <property type="entry name" value="Clavaminate synthase-like"/>
    <property type="match status" value="1"/>
</dbReference>
<feature type="region of interest" description="Disordered" evidence="1">
    <location>
        <begin position="292"/>
        <end position="328"/>
    </location>
</feature>
<proteinExistence type="predicted"/>
<dbReference type="InterPro" id="IPR050910">
    <property type="entry name" value="JMJD6_ArgDemeth/LysHydrox"/>
</dbReference>
<evidence type="ECO:0000256" key="1">
    <source>
        <dbReference type="SAM" id="MobiDB-lite"/>
    </source>
</evidence>
<dbReference type="InterPro" id="IPR041667">
    <property type="entry name" value="Cupin_8"/>
</dbReference>
<dbReference type="Gene3D" id="2.60.120.650">
    <property type="entry name" value="Cupin"/>
    <property type="match status" value="1"/>
</dbReference>
<gene>
    <name evidence="3" type="ORF">PCOR1329_LOCUS77480</name>
</gene>
<dbReference type="PROSITE" id="PS51184">
    <property type="entry name" value="JMJC"/>
    <property type="match status" value="1"/>
</dbReference>
<feature type="domain" description="JmjC" evidence="2">
    <location>
        <begin position="112"/>
        <end position="251"/>
    </location>
</feature>
<evidence type="ECO:0000259" key="2">
    <source>
        <dbReference type="PROSITE" id="PS51184"/>
    </source>
</evidence>
<evidence type="ECO:0000313" key="4">
    <source>
        <dbReference type="Proteomes" id="UP001189429"/>
    </source>
</evidence>
<dbReference type="EMBL" id="CAUYUJ010020726">
    <property type="protein sequence ID" value="CAK0900090.1"/>
    <property type="molecule type" value="Genomic_DNA"/>
</dbReference>
<protein>
    <recommendedName>
        <fullName evidence="2">JmjC domain-containing protein</fullName>
    </recommendedName>
</protein>
<dbReference type="Pfam" id="PF13621">
    <property type="entry name" value="Cupin_8"/>
    <property type="match status" value="1"/>
</dbReference>
<keyword evidence="4" id="KW-1185">Reference proteome</keyword>
<dbReference type="Proteomes" id="UP001189429">
    <property type="component" value="Unassembled WGS sequence"/>
</dbReference>
<accession>A0ABN9XPI2</accession>
<dbReference type="InterPro" id="IPR003347">
    <property type="entry name" value="JmjC_dom"/>
</dbReference>
<dbReference type="PANTHER" id="PTHR12480:SF35">
    <property type="entry name" value="TRANSCRIPTION FACTOR JUMONJI, JMJC DOMAIN-CONTAINING PROTEIN"/>
    <property type="match status" value="1"/>
</dbReference>
<name>A0ABN9XPI2_9DINO</name>
<evidence type="ECO:0000313" key="3">
    <source>
        <dbReference type="EMBL" id="CAK0900090.1"/>
    </source>
</evidence>
<comment type="caution">
    <text evidence="3">The sequence shown here is derived from an EMBL/GenBank/DDBJ whole genome shotgun (WGS) entry which is preliminary data.</text>
</comment>